<evidence type="ECO:0008006" key="3">
    <source>
        <dbReference type="Google" id="ProtNLM"/>
    </source>
</evidence>
<dbReference type="EMBL" id="BAAAQD010000021">
    <property type="protein sequence ID" value="GAA1550639.1"/>
    <property type="molecule type" value="Genomic_DNA"/>
</dbReference>
<organism evidence="1 2">
    <name type="scientific">Dactylosporangium maewongense</name>
    <dbReference type="NCBI Taxonomy" id="634393"/>
    <lineage>
        <taxon>Bacteria</taxon>
        <taxon>Bacillati</taxon>
        <taxon>Actinomycetota</taxon>
        <taxon>Actinomycetes</taxon>
        <taxon>Micromonosporales</taxon>
        <taxon>Micromonosporaceae</taxon>
        <taxon>Dactylosporangium</taxon>
    </lineage>
</organism>
<gene>
    <name evidence="1" type="ORF">GCM10009827_084120</name>
</gene>
<dbReference type="RefSeq" id="WP_344509315.1">
    <property type="nucleotide sequence ID" value="NZ_BAAAQD010000021.1"/>
</dbReference>
<evidence type="ECO:0000313" key="1">
    <source>
        <dbReference type="EMBL" id="GAA1550639.1"/>
    </source>
</evidence>
<sequence>MPKPVTNHELDALLADAGYSQTRGAFARQVNAHSRQARGIELQYDSASVYWWLRGRTPDDPAPAVIAEVLSRRLKRTINPEDLGFRRGGADLTRLGLAYDSSLEDSRTTVADLWRYLLLRRDVLTAAPLVVGATMTAGWRWLFDPRDPDVSRTGGQRVSLGDVAALRASQQQLLDLDRRHGGGHARALMVGWLHREVTPMLHGGYTDKVGRALHAAVAELTGQVGFMSYDVGDHGVAQRYFIQALRMARAGDDTAYGSHILANMATQAVFLRQPAEAVRLARAAVEGARRAHPSVMARLYTAEACAHAISRDEASCSTALRNAERAMGKTTTDGPAWAGYFTPAHFAGTAMRCWRDLGRPDRALQHAADAMLVDEGGNRTRALHTALTATVHATGPRPDVEQAAALGVEALALSGEVRSRRVVERVDELAQLLRPHRRNQAAARFLRQVERTPLAA</sequence>
<accession>A0ABP4MUW2</accession>
<keyword evidence="2" id="KW-1185">Reference proteome</keyword>
<dbReference type="Proteomes" id="UP001501470">
    <property type="component" value="Unassembled WGS sequence"/>
</dbReference>
<evidence type="ECO:0000313" key="2">
    <source>
        <dbReference type="Proteomes" id="UP001501470"/>
    </source>
</evidence>
<protein>
    <recommendedName>
        <fullName evidence="3">Transcriptional regulator</fullName>
    </recommendedName>
</protein>
<name>A0ABP4MUW2_9ACTN</name>
<reference evidence="2" key="1">
    <citation type="journal article" date="2019" name="Int. J. Syst. Evol. Microbiol.">
        <title>The Global Catalogue of Microorganisms (GCM) 10K type strain sequencing project: providing services to taxonomists for standard genome sequencing and annotation.</title>
        <authorList>
            <consortium name="The Broad Institute Genomics Platform"/>
            <consortium name="The Broad Institute Genome Sequencing Center for Infectious Disease"/>
            <person name="Wu L."/>
            <person name="Ma J."/>
        </authorList>
    </citation>
    <scope>NUCLEOTIDE SEQUENCE [LARGE SCALE GENOMIC DNA]</scope>
    <source>
        <strain evidence="2">JCM 15933</strain>
    </source>
</reference>
<comment type="caution">
    <text evidence="1">The sequence shown here is derived from an EMBL/GenBank/DDBJ whole genome shotgun (WGS) entry which is preliminary data.</text>
</comment>
<proteinExistence type="predicted"/>